<evidence type="ECO:0000313" key="1">
    <source>
        <dbReference type="EMBL" id="QEG13873.1"/>
    </source>
</evidence>
<evidence type="ECO:0000313" key="2">
    <source>
        <dbReference type="Proteomes" id="UP000322055"/>
    </source>
</evidence>
<proteinExistence type="predicted"/>
<protein>
    <submittedName>
        <fullName evidence="1">Uncharacterized protein</fullName>
    </submittedName>
</protein>
<organism evidence="1 2">
    <name type="scientific">Erwinia phage vB_EamM_TropicalSun</name>
    <dbReference type="NCBI Taxonomy" id="2591372"/>
    <lineage>
        <taxon>Viruses</taxon>
        <taxon>Duplodnaviria</taxon>
        <taxon>Heunggongvirae</taxon>
        <taxon>Uroviricota</taxon>
        <taxon>Caudoviricetes</taxon>
        <taxon>Lindbergviridae</taxon>
        <taxon>Myosmarvirus</taxon>
        <taxon>Myosmarvirus myosmar</taxon>
    </lineage>
</organism>
<accession>A0A5B9NSD8</accession>
<gene>
    <name evidence="1" type="ORF">TROPICALSUN_83</name>
</gene>
<name>A0A5B9NSD8_9CAUD</name>
<sequence length="173" mass="20097">MSSVYCQSSCTSKSKPVLYPNSFKRDESAYVDERCTLFAYDAGHHGRMTVLDRPTGYGYGIRDVETGYRETYSHWRHDSLNFWLASGGRDIIRELSHGERQRCGMAWDEAVEWVKRHSNTIVGFSQSYNEAPPWYRGGDLQPRNYMNGTWQNWVAPAVDYSQSLRRKRDYGSL</sequence>
<dbReference type="Proteomes" id="UP000322055">
    <property type="component" value="Segment"/>
</dbReference>
<reference evidence="1 2" key="1">
    <citation type="submission" date="2019-06" db="EMBL/GenBank/DDBJ databases">
        <authorList>
            <person name="Handoko Y.A."/>
            <person name="Wardani A.K."/>
            <person name="Sutrisno A."/>
            <person name="Widjanarko S.B."/>
            <person name="Sharma R."/>
            <person name="Grose J.H."/>
        </authorList>
    </citation>
    <scope>NUCLEOTIDE SEQUENCE [LARGE SCALE GENOMIC DNA]</scope>
</reference>
<dbReference type="EMBL" id="MN013090">
    <property type="protein sequence ID" value="QEG13873.1"/>
    <property type="molecule type" value="Genomic_DNA"/>
</dbReference>